<keyword evidence="1" id="KW-0812">Transmembrane</keyword>
<dbReference type="AlphaFoldDB" id="A0AB35UVZ0"/>
<feature type="transmembrane region" description="Helical" evidence="1">
    <location>
        <begin position="132"/>
        <end position="153"/>
    </location>
</feature>
<feature type="transmembrane region" description="Helical" evidence="1">
    <location>
        <begin position="90"/>
        <end position="111"/>
    </location>
</feature>
<feature type="transmembrane region" description="Helical" evidence="1">
    <location>
        <begin position="173"/>
        <end position="191"/>
    </location>
</feature>
<dbReference type="Proteomes" id="UP001276902">
    <property type="component" value="Unassembled WGS sequence"/>
</dbReference>
<gene>
    <name evidence="2" type="ORF">MQE39_15265</name>
</gene>
<comment type="caution">
    <text evidence="2">The sequence shown here is derived from an EMBL/GenBank/DDBJ whole genome shotgun (WGS) entry which is preliminary data.</text>
</comment>
<feature type="transmembrane region" description="Helical" evidence="1">
    <location>
        <begin position="6"/>
        <end position="25"/>
    </location>
</feature>
<evidence type="ECO:0000313" key="3">
    <source>
        <dbReference type="Proteomes" id="UP001276902"/>
    </source>
</evidence>
<keyword evidence="1" id="KW-1133">Transmembrane helix</keyword>
<evidence type="ECO:0000256" key="1">
    <source>
        <dbReference type="SAM" id="Phobius"/>
    </source>
</evidence>
<dbReference type="EMBL" id="JALDAW010000023">
    <property type="protein sequence ID" value="MDY5169479.1"/>
    <property type="molecule type" value="Genomic_DNA"/>
</dbReference>
<reference evidence="2" key="1">
    <citation type="submission" date="2022-03" db="EMBL/GenBank/DDBJ databases">
        <title>First case of bacteraemia caused by Dielma fastidiosa in a patient hospitalised with diverticulitis.</title>
        <authorList>
            <person name="Forman-Ankjaer B."/>
            <person name="Hvid-Jensen F."/>
            <person name="Kobel C.M."/>
            <person name="Greve T."/>
        </authorList>
    </citation>
    <scope>NUCLEOTIDE SEQUENCE</scope>
    <source>
        <strain evidence="2">AUH_DF_2021</strain>
    </source>
</reference>
<accession>A0AB35UVZ0</accession>
<sequence>MSFILADQYPLIMLILTAAAILFVLQYRRNESRISFQKRVQWLKYAAYFALSLLIIGYGIRILLTLIFSIEYFKIKFSGGLFILYDPIVRLFYAFMILKIFKAGLIMLNNFSKARIFDAENLMAMSKVNQGIMKLLIVRIIANIGYCLCMMGIDFSSNHAYPSLYYSFDSVYGILSLFILMLVISVITVIYEKAAEQYNENCLIV</sequence>
<evidence type="ECO:0008006" key="4">
    <source>
        <dbReference type="Google" id="ProtNLM"/>
    </source>
</evidence>
<proteinExistence type="predicted"/>
<protein>
    <recommendedName>
        <fullName evidence="4">DUF2975 domain-containing protein</fullName>
    </recommendedName>
</protein>
<evidence type="ECO:0000313" key="2">
    <source>
        <dbReference type="EMBL" id="MDY5169479.1"/>
    </source>
</evidence>
<name>A0AB35UVZ0_9FIRM</name>
<organism evidence="2 3">
    <name type="scientific">Dielma fastidiosa</name>
    <dbReference type="NCBI Taxonomy" id="1034346"/>
    <lineage>
        <taxon>Bacteria</taxon>
        <taxon>Bacillati</taxon>
        <taxon>Bacillota</taxon>
        <taxon>Erysipelotrichia</taxon>
        <taxon>Erysipelotrichales</taxon>
        <taxon>Erysipelotrichaceae</taxon>
        <taxon>Dielma</taxon>
    </lineage>
</organism>
<keyword evidence="1" id="KW-0472">Membrane</keyword>
<dbReference type="RefSeq" id="WP_320884636.1">
    <property type="nucleotide sequence ID" value="NZ_BAABZA010000001.1"/>
</dbReference>
<feature type="transmembrane region" description="Helical" evidence="1">
    <location>
        <begin position="45"/>
        <end position="70"/>
    </location>
</feature>